<sequence>MFNGNCDASFFNEEYLMDSVSYKEFVSNKGAGESMYVDDTTPSSLSEGALSSGALSDSLGADSSGALSSLDSGKKTVIYESAGRRGSLDPAPGSPAGGAGGGGRQKHSCSVS</sequence>
<proteinExistence type="predicted"/>
<gene>
    <name evidence="2" type="ORF">JYU34_014819</name>
</gene>
<keyword evidence="3" id="KW-1185">Reference proteome</keyword>
<feature type="region of interest" description="Disordered" evidence="1">
    <location>
        <begin position="81"/>
        <end position="112"/>
    </location>
</feature>
<name>A0ABQ7Q9L6_PLUXY</name>
<accession>A0ABQ7Q9L6</accession>
<evidence type="ECO:0000313" key="2">
    <source>
        <dbReference type="EMBL" id="KAG7301790.1"/>
    </source>
</evidence>
<protein>
    <submittedName>
        <fullName evidence="2">Uncharacterized protein</fullName>
    </submittedName>
</protein>
<feature type="compositionally biased region" description="Low complexity" evidence="1">
    <location>
        <begin position="43"/>
        <end position="52"/>
    </location>
</feature>
<evidence type="ECO:0000256" key="1">
    <source>
        <dbReference type="SAM" id="MobiDB-lite"/>
    </source>
</evidence>
<dbReference type="EMBL" id="JAHIBW010000019">
    <property type="protein sequence ID" value="KAG7301790.1"/>
    <property type="molecule type" value="Genomic_DNA"/>
</dbReference>
<comment type="caution">
    <text evidence="2">The sequence shown here is derived from an EMBL/GenBank/DDBJ whole genome shotgun (WGS) entry which is preliminary data.</text>
</comment>
<organism evidence="2 3">
    <name type="scientific">Plutella xylostella</name>
    <name type="common">Diamondback moth</name>
    <name type="synonym">Plutella maculipennis</name>
    <dbReference type="NCBI Taxonomy" id="51655"/>
    <lineage>
        <taxon>Eukaryota</taxon>
        <taxon>Metazoa</taxon>
        <taxon>Ecdysozoa</taxon>
        <taxon>Arthropoda</taxon>
        <taxon>Hexapoda</taxon>
        <taxon>Insecta</taxon>
        <taxon>Pterygota</taxon>
        <taxon>Neoptera</taxon>
        <taxon>Endopterygota</taxon>
        <taxon>Lepidoptera</taxon>
        <taxon>Glossata</taxon>
        <taxon>Ditrysia</taxon>
        <taxon>Yponomeutoidea</taxon>
        <taxon>Plutellidae</taxon>
        <taxon>Plutella</taxon>
    </lineage>
</organism>
<reference evidence="2 3" key="1">
    <citation type="submission" date="2021-06" db="EMBL/GenBank/DDBJ databases">
        <title>A haploid diamondback moth (Plutella xylostella L.) genome assembly resolves 31 chromosomes and identifies a diamide resistance mutation.</title>
        <authorList>
            <person name="Ward C.M."/>
            <person name="Perry K.D."/>
            <person name="Baker G."/>
            <person name="Powis K."/>
            <person name="Heckel D.G."/>
            <person name="Baxter S.W."/>
        </authorList>
    </citation>
    <scope>NUCLEOTIDE SEQUENCE [LARGE SCALE GENOMIC DNA]</scope>
    <source>
        <strain evidence="2 3">LV</strain>
        <tissue evidence="2">Single pupa</tissue>
    </source>
</reference>
<evidence type="ECO:0000313" key="3">
    <source>
        <dbReference type="Proteomes" id="UP000823941"/>
    </source>
</evidence>
<dbReference type="Proteomes" id="UP000823941">
    <property type="component" value="Chromosome 19"/>
</dbReference>
<feature type="region of interest" description="Disordered" evidence="1">
    <location>
        <begin position="33"/>
        <end position="52"/>
    </location>
</feature>